<gene>
    <name evidence="10" type="ORF">PVT01_080042800</name>
</gene>
<feature type="transmembrane region" description="Helical" evidence="6">
    <location>
        <begin position="215"/>
        <end position="237"/>
    </location>
</feature>
<keyword evidence="3 6" id="KW-1133">Transmembrane helix</keyword>
<name>A0A1G4GWW8_PLAVI</name>
<dbReference type="eggNOG" id="KOG0055">
    <property type="taxonomic scope" value="Eukaryota"/>
</dbReference>
<dbReference type="Proteomes" id="UP000196402">
    <property type="component" value="Chromosome 8"/>
</dbReference>
<keyword evidence="4 6" id="KW-0472">Membrane</keyword>
<accession>A0A1G4GWW8</accession>
<dbReference type="GO" id="GO:0090374">
    <property type="term" value="P:oligopeptide export from mitochondrion"/>
    <property type="evidence" value="ECO:0007669"/>
    <property type="project" value="TreeGrafter"/>
</dbReference>
<keyword evidence="2 6" id="KW-0812">Transmembrane</keyword>
<dbReference type="InterPro" id="IPR027417">
    <property type="entry name" value="P-loop_NTPase"/>
</dbReference>
<feature type="region of interest" description="Disordered" evidence="5">
    <location>
        <begin position="897"/>
        <end position="954"/>
    </location>
</feature>
<evidence type="ECO:0000256" key="6">
    <source>
        <dbReference type="SAM" id="Phobius"/>
    </source>
</evidence>
<proteinExistence type="predicted"/>
<dbReference type="SUPFAM" id="SSF90123">
    <property type="entry name" value="ABC transporter transmembrane region"/>
    <property type="match status" value="1"/>
</dbReference>
<feature type="region of interest" description="Disordered" evidence="5">
    <location>
        <begin position="632"/>
        <end position="729"/>
    </location>
</feature>
<keyword evidence="7" id="KW-0732">Signal</keyword>
<dbReference type="eggNOG" id="KOG0058">
    <property type="taxonomic scope" value="Eukaryota"/>
</dbReference>
<feature type="chain" id="PRO_5009234196" evidence="7">
    <location>
        <begin position="23"/>
        <end position="1376"/>
    </location>
</feature>
<dbReference type="GO" id="GO:0005524">
    <property type="term" value="F:ATP binding"/>
    <property type="evidence" value="ECO:0007669"/>
    <property type="project" value="InterPro"/>
</dbReference>
<evidence type="ECO:0000256" key="1">
    <source>
        <dbReference type="ARBA" id="ARBA00004141"/>
    </source>
</evidence>
<evidence type="ECO:0000256" key="4">
    <source>
        <dbReference type="ARBA" id="ARBA00023136"/>
    </source>
</evidence>
<feature type="transmembrane region" description="Helical" evidence="6">
    <location>
        <begin position="370"/>
        <end position="390"/>
    </location>
</feature>
<dbReference type="PANTHER" id="PTHR43394">
    <property type="entry name" value="ATP-DEPENDENT PERMEASE MDL1, MITOCHONDRIAL"/>
    <property type="match status" value="1"/>
</dbReference>
<dbReference type="Gene3D" id="3.40.50.300">
    <property type="entry name" value="P-loop containing nucleotide triphosphate hydrolases"/>
    <property type="match status" value="2"/>
</dbReference>
<feature type="domain" description="ABC transmembrane type-1" evidence="9">
    <location>
        <begin position="217"/>
        <end position="516"/>
    </location>
</feature>
<dbReference type="EMBL" id="LT615246">
    <property type="protein sequence ID" value="SCO67094.1"/>
    <property type="molecule type" value="Genomic_DNA"/>
</dbReference>
<dbReference type="VEuPathDB" id="PlasmoDB:PVPAM_080050000"/>
<feature type="compositionally biased region" description="Polar residues" evidence="5">
    <location>
        <begin position="939"/>
        <end position="954"/>
    </location>
</feature>
<evidence type="ECO:0000259" key="9">
    <source>
        <dbReference type="PROSITE" id="PS50929"/>
    </source>
</evidence>
<dbReference type="InterPro" id="IPR003439">
    <property type="entry name" value="ABC_transporter-like_ATP-bd"/>
</dbReference>
<comment type="subcellular location">
    <subcellularLocation>
        <location evidence="1">Membrane</location>
        <topology evidence="1">Multi-pass membrane protein</topology>
    </subcellularLocation>
</comment>
<evidence type="ECO:0000259" key="8">
    <source>
        <dbReference type="PROSITE" id="PS50893"/>
    </source>
</evidence>
<dbReference type="GO" id="GO:0015421">
    <property type="term" value="F:ABC-type oligopeptide transporter activity"/>
    <property type="evidence" value="ECO:0007669"/>
    <property type="project" value="TreeGrafter"/>
</dbReference>
<protein>
    <submittedName>
        <fullName evidence="10">ABC transporter B family member 4, putative</fullName>
    </submittedName>
</protein>
<evidence type="ECO:0000256" key="2">
    <source>
        <dbReference type="ARBA" id="ARBA00022692"/>
    </source>
</evidence>
<feature type="transmembrane region" description="Helical" evidence="6">
    <location>
        <begin position="273"/>
        <end position="301"/>
    </location>
</feature>
<evidence type="ECO:0000313" key="11">
    <source>
        <dbReference type="Proteomes" id="UP000196402"/>
    </source>
</evidence>
<dbReference type="SUPFAM" id="SSF52540">
    <property type="entry name" value="P-loop containing nucleoside triphosphate hydrolases"/>
    <property type="match status" value="1"/>
</dbReference>
<sequence>MKFVHNWILLCLVACGSSSKNAQHHREYTVRQKNAVGTPHPAKLYKKCKNKKRHFGGSLQNFTSRKRVPRRERKNDKSGAPSRGVPIRRVTSNGVPNNKALPHRGAFLHNRTLLTQGTLLNRGTLLTQGAPLPKTRFSLKRGKTSGHLGPLQLGSANEKIDPFVVPSDIQQSEINAEKGIFSSLYSKMLEKSKHKNNILNDVSKLFKVIRESKHLFFVGFLLTIISSVVDSYIPILLSKTITYVMNKSALVAQTNHMPVVNSFLSQFKLDNPFYAYVSVSLVSLLLSSMRSYIFNICAYISTNKLQNYLFRVLLHKHISYFKKRGKGELISRLSIDSSELIDIFTTNIIVLLRNVIKTALSFYFLYKINVHLFVVSLFIVLTIINISIFFSSIFRKLAKEESNVVAYSNNVVEESFENFSLINSFNTHSKEIAKFNRSLDAIHMSRMKLGLLYIIEKLLIRSIDLITFIVTLILSKKMLKGNIHVDSRTAISSVMYMQNIIAQSCTIEQQYSRVQELIGNAEDIIKLIEKDSARGNPNKFTSPKCTPLNWLNFLDLKNTIFKYSLIKKFQAIQKNAEYVATVIRPNYLKLFERNYNNLRKFLPDERCGGWKDDPGGGTPWVEAKRVESSTPGGCRDYFGNNRQVGTNRANDPTCNGFPPRDPLPEGATRDIAPNAGQTGEDPITMLKGKLHSVSPPFAAPSPTAPPPPLTTAEHTPNGGEKLTPKVKKNKPQMNMQEIYSFIKNDHELIIKHKLDKHFIHFLKTKYKKNIISLILKLFEERHHPVSEELLFMLDNIGSFKRLSMQDKKSILKMSNITNNTLYVVLLTFLFYNYSKFYYKRKKRTPVNLLEKKSKVGLAASTASGTSCGDCANDVDHVTLDGINMNDVLSDTTITEMHHDGVQNGDNNEDGAKDEASTVTSSGDKENLDDNENSDDSLTHTELNAPTQTDDAVETASNLRATECSHTSDDEILKNKKLKKKKKKNLHNILPYIVQNAIKELEILKFIDENYKHINENLILDNIKDDKKGSSLIFENVDFYYAKFPKNKILSNINLNFTNKYTYGILCYNDSGKDDLSKLCTRLYTKTYGSILLDNENIENISKYILTRKISLVEEDTYLFSDSIIYNILYSYNCRTKANKYLSYFNYTFGLNKNSINSCVHLFPSDGDLLGENNERAEKMLKGTNPPSKGDPSRAEAETTQAKYPSSPFKKCLMCGDDVNTKQLDEQKKKKKSYNKYKVHFVKKLYKEIIKVSKIVCIHDLITSYKDKFFHNINEKTLSGGQKQKISLARAIIKKPKILILDEAFSALDSANELKIFSSIKSYLPNSTIINLSHKITTIDRCDYIYVLKDGKIIEHGLRTKLKENKNSEYSKKMSEF</sequence>
<dbReference type="PROSITE" id="PS50929">
    <property type="entry name" value="ABC_TM1F"/>
    <property type="match status" value="1"/>
</dbReference>
<dbReference type="Gene3D" id="1.20.1560.10">
    <property type="entry name" value="ABC transporter type 1, transmembrane domain"/>
    <property type="match status" value="2"/>
</dbReference>
<feature type="region of interest" description="Disordered" evidence="5">
    <location>
        <begin position="54"/>
        <end position="100"/>
    </location>
</feature>
<dbReference type="Pfam" id="PF00005">
    <property type="entry name" value="ABC_tran"/>
    <property type="match status" value="1"/>
</dbReference>
<dbReference type="VEuPathDB" id="PlasmoDB:PVX_119255"/>
<feature type="domain" description="ABC transporter" evidence="8">
    <location>
        <begin position="1031"/>
        <end position="1374"/>
    </location>
</feature>
<dbReference type="GO" id="GO:0005743">
    <property type="term" value="C:mitochondrial inner membrane"/>
    <property type="evidence" value="ECO:0007669"/>
    <property type="project" value="TreeGrafter"/>
</dbReference>
<organism evidence="10 11">
    <name type="scientific">Plasmodium vivax</name>
    <name type="common">malaria parasite P. vivax</name>
    <dbReference type="NCBI Taxonomy" id="5855"/>
    <lineage>
        <taxon>Eukaryota</taxon>
        <taxon>Sar</taxon>
        <taxon>Alveolata</taxon>
        <taxon>Apicomplexa</taxon>
        <taxon>Aconoidasida</taxon>
        <taxon>Haemosporida</taxon>
        <taxon>Plasmodiidae</taxon>
        <taxon>Plasmodium</taxon>
        <taxon>Plasmodium (Plasmodium)</taxon>
    </lineage>
</organism>
<dbReference type="InterPro" id="IPR011527">
    <property type="entry name" value="ABC1_TM_dom"/>
</dbReference>
<dbReference type="VEuPathDB" id="PlasmoDB:PVP01_0837600"/>
<dbReference type="InterPro" id="IPR036640">
    <property type="entry name" value="ABC1_TM_sf"/>
</dbReference>
<feature type="signal peptide" evidence="7">
    <location>
        <begin position="1"/>
        <end position="22"/>
    </location>
</feature>
<dbReference type="InterPro" id="IPR039421">
    <property type="entry name" value="Type_1_exporter"/>
</dbReference>
<feature type="region of interest" description="Disordered" evidence="5">
    <location>
        <begin position="1179"/>
        <end position="1200"/>
    </location>
</feature>
<evidence type="ECO:0000256" key="5">
    <source>
        <dbReference type="SAM" id="MobiDB-lite"/>
    </source>
</evidence>
<dbReference type="Pfam" id="PF00664">
    <property type="entry name" value="ABC_membrane"/>
    <property type="match status" value="1"/>
</dbReference>
<evidence type="ECO:0000256" key="3">
    <source>
        <dbReference type="ARBA" id="ARBA00022989"/>
    </source>
</evidence>
<dbReference type="PANTHER" id="PTHR43394:SF1">
    <property type="entry name" value="ATP-BINDING CASSETTE SUB-FAMILY B MEMBER 10, MITOCHONDRIAL"/>
    <property type="match status" value="1"/>
</dbReference>
<evidence type="ECO:0000256" key="7">
    <source>
        <dbReference type="SAM" id="SignalP"/>
    </source>
</evidence>
<dbReference type="GO" id="GO:0016887">
    <property type="term" value="F:ATP hydrolysis activity"/>
    <property type="evidence" value="ECO:0007669"/>
    <property type="project" value="InterPro"/>
</dbReference>
<dbReference type="VEuPathDB" id="PlasmoDB:PVW1_080043300"/>
<evidence type="ECO:0000313" key="10">
    <source>
        <dbReference type="EMBL" id="SCO67094.1"/>
    </source>
</evidence>
<feature type="compositionally biased region" description="Polar residues" evidence="5">
    <location>
        <begin position="640"/>
        <end position="653"/>
    </location>
</feature>
<dbReference type="PROSITE" id="PS00211">
    <property type="entry name" value="ABC_TRANSPORTER_1"/>
    <property type="match status" value="1"/>
</dbReference>
<dbReference type="InterPro" id="IPR017871">
    <property type="entry name" value="ABC_transporter-like_CS"/>
</dbReference>
<dbReference type="PROSITE" id="PS50893">
    <property type="entry name" value="ABC_TRANSPORTER_2"/>
    <property type="match status" value="1"/>
</dbReference>
<feature type="compositionally biased region" description="Pro residues" evidence="5">
    <location>
        <begin position="697"/>
        <end position="709"/>
    </location>
</feature>
<reference evidence="10 11" key="1">
    <citation type="submission" date="2016-07" db="EMBL/GenBank/DDBJ databases">
        <authorList>
            <consortium name="Pathogen Informatics"/>
        </authorList>
    </citation>
    <scope>NUCLEOTIDE SEQUENCE [LARGE SCALE GENOMIC DNA]</scope>
</reference>